<name>A0A7J7MK33_9MAGN</name>
<evidence type="ECO:0000313" key="4">
    <source>
        <dbReference type="Proteomes" id="UP000541444"/>
    </source>
</evidence>
<dbReference type="OrthoDB" id="278212at2759"/>
<keyword evidence="4" id="KW-1185">Reference proteome</keyword>
<gene>
    <name evidence="3" type="ORF">GIB67_019801</name>
</gene>
<dbReference type="Pfam" id="PF13456">
    <property type="entry name" value="RVT_3"/>
    <property type="match status" value="1"/>
</dbReference>
<dbReference type="AlphaFoldDB" id="A0A7J7MK33"/>
<evidence type="ECO:0000313" key="3">
    <source>
        <dbReference type="EMBL" id="KAF6155275.1"/>
    </source>
</evidence>
<dbReference type="EMBL" id="JACGCM010001428">
    <property type="protein sequence ID" value="KAF6155275.1"/>
    <property type="molecule type" value="Genomic_DNA"/>
</dbReference>
<dbReference type="GO" id="GO:0003676">
    <property type="term" value="F:nucleic acid binding"/>
    <property type="evidence" value="ECO:0007669"/>
    <property type="project" value="InterPro"/>
</dbReference>
<dbReference type="InterPro" id="IPR002156">
    <property type="entry name" value="RNaseH_domain"/>
</dbReference>
<organism evidence="3 4">
    <name type="scientific">Kingdonia uniflora</name>
    <dbReference type="NCBI Taxonomy" id="39325"/>
    <lineage>
        <taxon>Eukaryota</taxon>
        <taxon>Viridiplantae</taxon>
        <taxon>Streptophyta</taxon>
        <taxon>Embryophyta</taxon>
        <taxon>Tracheophyta</taxon>
        <taxon>Spermatophyta</taxon>
        <taxon>Magnoliopsida</taxon>
        <taxon>Ranunculales</taxon>
        <taxon>Circaeasteraceae</taxon>
        <taxon>Kingdonia</taxon>
    </lineage>
</organism>
<dbReference type="Proteomes" id="UP000541444">
    <property type="component" value="Unassembled WGS sequence"/>
</dbReference>
<evidence type="ECO:0000256" key="1">
    <source>
        <dbReference type="SAM" id="MobiDB-lite"/>
    </source>
</evidence>
<dbReference type="GO" id="GO:0004523">
    <property type="term" value="F:RNA-DNA hybrid ribonuclease activity"/>
    <property type="evidence" value="ECO:0007669"/>
    <property type="project" value="InterPro"/>
</dbReference>
<feature type="domain" description="RNase H type-1" evidence="2">
    <location>
        <begin position="24"/>
        <end position="86"/>
    </location>
</feature>
<comment type="caution">
    <text evidence="3">The sequence shown here is derived from an EMBL/GenBank/DDBJ whole genome shotgun (WGS) entry which is preliminary data.</text>
</comment>
<accession>A0A7J7MK33</accession>
<proteinExistence type="predicted"/>
<reference evidence="3 4" key="1">
    <citation type="journal article" date="2020" name="IScience">
        <title>Genome Sequencing of the Endangered Kingdonia uniflora (Circaeasteraceae, Ranunculales) Reveals Potential Mechanisms of Evolutionary Specialization.</title>
        <authorList>
            <person name="Sun Y."/>
            <person name="Deng T."/>
            <person name="Zhang A."/>
            <person name="Moore M.J."/>
            <person name="Landis J.B."/>
            <person name="Lin N."/>
            <person name="Zhang H."/>
            <person name="Zhang X."/>
            <person name="Huang J."/>
            <person name="Zhang X."/>
            <person name="Sun H."/>
            <person name="Wang H."/>
        </authorList>
    </citation>
    <scope>NUCLEOTIDE SEQUENCE [LARGE SCALE GENOMIC DNA]</scope>
    <source>
        <strain evidence="3">TB1705</strain>
        <tissue evidence="3">Leaf</tissue>
    </source>
</reference>
<protein>
    <recommendedName>
        <fullName evidence="2">RNase H type-1 domain-containing protein</fullName>
    </recommendedName>
</protein>
<feature type="region of interest" description="Disordered" evidence="1">
    <location>
        <begin position="1"/>
        <end position="20"/>
    </location>
</feature>
<evidence type="ECO:0000259" key="2">
    <source>
        <dbReference type="Pfam" id="PF13456"/>
    </source>
</evidence>
<sequence>MGRVLTAGKNHGFQIPDEGCPLMESRAERDSHGHASARAADSEEAEAIAVIRGLEAGLRLRLDRVLLLSDCQRLVRAFRDRSEDLSWGALTLAPDLRALAEHIVLRRKFNDEGEEIALSALLGPIEDDSVTRNVLMKVCVSKPKLRSLLQFDCVVYGKEAESGDGGSDFEVENAYYLPSLMCLGPEIYKGPSFR</sequence>